<dbReference type="SUPFAM" id="SSF52172">
    <property type="entry name" value="CheY-like"/>
    <property type="match status" value="1"/>
</dbReference>
<dbReference type="SUPFAM" id="SSF46689">
    <property type="entry name" value="Homeodomain-like"/>
    <property type="match status" value="1"/>
</dbReference>
<dbReference type="EMBL" id="QLLN01000005">
    <property type="protein sequence ID" value="RAJ10255.1"/>
    <property type="molecule type" value="Genomic_DNA"/>
</dbReference>
<organism evidence="16 17">
    <name type="scientific">Arenibacter echinorum</name>
    <dbReference type="NCBI Taxonomy" id="440515"/>
    <lineage>
        <taxon>Bacteria</taxon>
        <taxon>Pseudomonadati</taxon>
        <taxon>Bacteroidota</taxon>
        <taxon>Flavobacteriia</taxon>
        <taxon>Flavobacteriales</taxon>
        <taxon>Flavobacteriaceae</taxon>
        <taxon>Arenibacter</taxon>
    </lineage>
</organism>
<dbReference type="GO" id="GO:0000155">
    <property type="term" value="F:phosphorelay sensor kinase activity"/>
    <property type="evidence" value="ECO:0007669"/>
    <property type="project" value="InterPro"/>
</dbReference>
<dbReference type="SMART" id="SM00387">
    <property type="entry name" value="HATPase_c"/>
    <property type="match status" value="1"/>
</dbReference>
<evidence type="ECO:0000259" key="13">
    <source>
        <dbReference type="PROSITE" id="PS01124"/>
    </source>
</evidence>
<dbReference type="InterPro" id="IPR036890">
    <property type="entry name" value="HATPase_C_sf"/>
</dbReference>
<protein>
    <recommendedName>
        <fullName evidence="2">histidine kinase</fullName>
        <ecNumber evidence="2">2.7.13.3</ecNumber>
    </recommendedName>
</protein>
<dbReference type="Pfam" id="PF00512">
    <property type="entry name" value="HisKA"/>
    <property type="match status" value="1"/>
</dbReference>
<evidence type="ECO:0000313" key="17">
    <source>
        <dbReference type="Proteomes" id="UP000249696"/>
    </source>
</evidence>
<feature type="domain" description="Histidine kinase" evidence="14">
    <location>
        <begin position="897"/>
        <end position="1118"/>
    </location>
</feature>
<dbReference type="PROSITE" id="PS50109">
    <property type="entry name" value="HIS_KIN"/>
    <property type="match status" value="1"/>
</dbReference>
<dbReference type="CDD" id="cd17574">
    <property type="entry name" value="REC_OmpR"/>
    <property type="match status" value="1"/>
</dbReference>
<keyword evidence="7" id="KW-0067">ATP-binding</keyword>
<evidence type="ECO:0000256" key="9">
    <source>
        <dbReference type="ARBA" id="ARBA00023015"/>
    </source>
</evidence>
<gene>
    <name evidence="16" type="ORF">LV92_03004</name>
</gene>
<dbReference type="PANTHER" id="PTHR43547">
    <property type="entry name" value="TWO-COMPONENT HISTIDINE KINASE"/>
    <property type="match status" value="1"/>
</dbReference>
<dbReference type="InterPro" id="IPR015943">
    <property type="entry name" value="WD40/YVTN_repeat-like_dom_sf"/>
</dbReference>
<dbReference type="Pfam" id="PF02518">
    <property type="entry name" value="HATPase_c"/>
    <property type="match status" value="1"/>
</dbReference>
<dbReference type="CDD" id="cd00075">
    <property type="entry name" value="HATPase"/>
    <property type="match status" value="1"/>
</dbReference>
<keyword evidence="9" id="KW-0805">Transcription regulation</keyword>
<evidence type="ECO:0000256" key="3">
    <source>
        <dbReference type="ARBA" id="ARBA00022553"/>
    </source>
</evidence>
<dbReference type="Pfam" id="PF07495">
    <property type="entry name" value="Y_Y_Y"/>
    <property type="match status" value="1"/>
</dbReference>
<dbReference type="InterPro" id="IPR003594">
    <property type="entry name" value="HATPase_dom"/>
</dbReference>
<reference evidence="16 17" key="1">
    <citation type="submission" date="2018-06" db="EMBL/GenBank/DDBJ databases">
        <title>Genomic Encyclopedia of Archaeal and Bacterial Type Strains, Phase II (KMG-II): from individual species to whole genera.</title>
        <authorList>
            <person name="Goeker M."/>
        </authorList>
    </citation>
    <scope>NUCLEOTIDE SEQUENCE [LARGE SCALE GENOMIC DNA]</scope>
    <source>
        <strain evidence="16 17">DSM 23522</strain>
    </source>
</reference>
<dbReference type="Pfam" id="PF00072">
    <property type="entry name" value="Response_reg"/>
    <property type="match status" value="1"/>
</dbReference>
<keyword evidence="10" id="KW-0804">Transcription</keyword>
<evidence type="ECO:0000256" key="7">
    <source>
        <dbReference type="ARBA" id="ARBA00022840"/>
    </source>
</evidence>
<keyword evidence="3 11" id="KW-0597">Phosphoprotein</keyword>
<dbReference type="PRINTS" id="PR00344">
    <property type="entry name" value="BCTRLSENSOR"/>
</dbReference>
<dbReference type="InterPro" id="IPR003661">
    <property type="entry name" value="HisK_dim/P_dom"/>
</dbReference>
<dbReference type="Gene3D" id="2.130.10.10">
    <property type="entry name" value="YVTN repeat-like/Quinoprotein amine dehydrogenase"/>
    <property type="match status" value="2"/>
</dbReference>
<dbReference type="SMART" id="SM00388">
    <property type="entry name" value="HisKA"/>
    <property type="match status" value="1"/>
</dbReference>
<dbReference type="Proteomes" id="UP000249696">
    <property type="component" value="Unassembled WGS sequence"/>
</dbReference>
<proteinExistence type="predicted"/>
<dbReference type="GO" id="GO:0005524">
    <property type="term" value="F:ATP binding"/>
    <property type="evidence" value="ECO:0007669"/>
    <property type="project" value="UniProtKB-KW"/>
</dbReference>
<dbReference type="SUPFAM" id="SSF47384">
    <property type="entry name" value="Homodimeric domain of signal transducing histidine kinase"/>
    <property type="match status" value="1"/>
</dbReference>
<dbReference type="PROSITE" id="PS01124">
    <property type="entry name" value="HTH_ARAC_FAMILY_2"/>
    <property type="match status" value="1"/>
</dbReference>
<dbReference type="Gene3D" id="3.40.50.2300">
    <property type="match status" value="1"/>
</dbReference>
<dbReference type="Gene3D" id="1.10.10.60">
    <property type="entry name" value="Homeodomain-like"/>
    <property type="match status" value="2"/>
</dbReference>
<evidence type="ECO:0000256" key="10">
    <source>
        <dbReference type="ARBA" id="ARBA00023163"/>
    </source>
</evidence>
<comment type="caution">
    <text evidence="16">The sequence shown here is derived from an EMBL/GenBank/DDBJ whole genome shotgun (WGS) entry which is preliminary data.</text>
</comment>
<evidence type="ECO:0000259" key="15">
    <source>
        <dbReference type="PROSITE" id="PS50110"/>
    </source>
</evidence>
<keyword evidence="6" id="KW-0418">Kinase</keyword>
<dbReference type="SMART" id="SM00342">
    <property type="entry name" value="HTH_ARAC"/>
    <property type="match status" value="1"/>
</dbReference>
<dbReference type="InterPro" id="IPR001789">
    <property type="entry name" value="Sig_transdc_resp-reg_receiver"/>
</dbReference>
<evidence type="ECO:0000256" key="4">
    <source>
        <dbReference type="ARBA" id="ARBA00022679"/>
    </source>
</evidence>
<dbReference type="OrthoDB" id="1522078at2"/>
<evidence type="ECO:0000256" key="2">
    <source>
        <dbReference type="ARBA" id="ARBA00012438"/>
    </source>
</evidence>
<dbReference type="GO" id="GO:0043565">
    <property type="term" value="F:sequence-specific DNA binding"/>
    <property type="evidence" value="ECO:0007669"/>
    <property type="project" value="InterPro"/>
</dbReference>
<comment type="catalytic activity">
    <reaction evidence="1">
        <text>ATP + protein L-histidine = ADP + protein N-phospho-L-histidine.</text>
        <dbReference type="EC" id="2.7.13.3"/>
    </reaction>
</comment>
<evidence type="ECO:0000256" key="12">
    <source>
        <dbReference type="SAM" id="Phobius"/>
    </source>
</evidence>
<feature type="transmembrane region" description="Helical" evidence="12">
    <location>
        <begin position="839"/>
        <end position="861"/>
    </location>
</feature>
<keyword evidence="5" id="KW-0547">Nucleotide-binding</keyword>
<dbReference type="InterPro" id="IPR011110">
    <property type="entry name" value="Reg_prop"/>
</dbReference>
<dbReference type="PANTHER" id="PTHR43547:SF2">
    <property type="entry name" value="HYBRID SIGNAL TRANSDUCTION HISTIDINE KINASE C"/>
    <property type="match status" value="1"/>
</dbReference>
<evidence type="ECO:0000259" key="14">
    <source>
        <dbReference type="PROSITE" id="PS50109"/>
    </source>
</evidence>
<keyword evidence="8" id="KW-0902">Two-component regulatory system</keyword>
<dbReference type="SMART" id="SM00448">
    <property type="entry name" value="REC"/>
    <property type="match status" value="1"/>
</dbReference>
<dbReference type="Gene3D" id="1.10.287.130">
    <property type="match status" value="1"/>
</dbReference>
<keyword evidence="17" id="KW-1185">Reference proteome</keyword>
<dbReference type="Pfam" id="PF12833">
    <property type="entry name" value="HTH_18"/>
    <property type="match status" value="1"/>
</dbReference>
<sequence>MTTIVKQYFFIGFFLILFTPVTSQWQLNQIAGDEGLSHQTVTSIIQDRSGYMWFGTYYGINKYDGYTMKQYNFAQSSYGLSSNVAHKLYEDNDGYMWAGTEAGLNRIAPDTGKIDVVLNNEVENRYVGKNILHQSNSGVFILATQKGIKFFKINNQGVLENEYFLDSYGDLALDNANLIPSINGQYWFLTPSAKVKLHQIEIYNGVNSPKLKITDTDYIQQLFDKGTVLDILEYPKNTIWVISNQLELLKIEMDNDLKVIESERILLQPTQRREFDVAHSTINMSVDKEGRIWIAGNKLFLNYDNESGEIIDYSTNNQLQSFVNTQDFREIFIDKSNILWLGTLNNGLYKMDLDNHTFYNSTELLSPKESLSLFNSPILSMCEDQNGDIWFGTQDGTIAVLDGNEMQKGFSKMLNLPSQYSYLNTIKETVGPRRLPEIKRLMRGKDGAIWVGAMNGLSKIDYNRQSRSFKIKTFDSIKDGSRNIYDNRVFAIEEDSKGDIWFGSWTNGLFKLSYNNQNGSYKTVNYKSSPKDTCSLTNNNIRDILEDDQGTIWVGTTNGLNRLKRSDTGNITFDRFQSDISNANSLSNDYVLDIFQAKDGSLYIGTYGGGLNRINYVDNSDLEFRQYSIENGLPSDVVYQIREDFEGNIWSMHIREISKLDPHTGIITYFEKKDGFNVEGFMDSSMEFTSSGTMICGGVNGFTFFHPNRITVNNREPQLAITDFKIFNESVTPNDVIEGNIILKEGINETEKIILPHHLNSFEFEFSSMHFSNPKKNKFKFILEGFDEKMQTSIGEERRFAAYTNVPAGNYTFKVYGSNSSGVWSTTPKEILITITPPWYATSVSILFFIVMAIVITYIIVNVRGNQIKLKNELKLESALHEKSAEINQMKLRFFTNISHELRTPLTLIIGPLQQIMQGSTDIQYLQRLNGIMYKNSTRLLRLINQLLDFRRAESGEINLVVEEGNLVTFVEEIYNAFEEIAIERHIEFTFKTEERTIDAWFDNDKIEKILYNLLSNAFKFTPPNRKIELILKKEIRDNRENAIIQVIDEGIGIANDELLNIFERFYQAKEESNVIQSGSGLGLAYSKHLTEIHKGSISISSALEKGTTCGISIPISKTVYEVDSILESQPKQYNFKFIKNEIKDFKSTIIPRPDTMDRVEHTKETATILIVEDNLDLREYLSNYFQNYYKVLSAPNGEEGLKIALEMGPDIIISDLMMPIMNGIEMCKLIKNDLNTSHIPVIILTAKAGLENEKEGLETGADEFVLKPFSIEVLRLRVNNILQTKQQWVEKFRTKSTSSSWKELSSKLDKEFLKKSLKIIKQNIDNPDYSVEKFSLEMGMSRSALFKKIKSITGQSTSEFIRTIRIKRASNLMKSGEYSITEVVFMVGFSDPKYFRTCFKKQFGKTPGNYIKTFRAKT</sequence>
<feature type="domain" description="HTH araC/xylS-type" evidence="13">
    <location>
        <begin position="1315"/>
        <end position="1414"/>
    </location>
</feature>
<evidence type="ECO:0000256" key="1">
    <source>
        <dbReference type="ARBA" id="ARBA00000085"/>
    </source>
</evidence>
<evidence type="ECO:0000313" key="16">
    <source>
        <dbReference type="EMBL" id="RAJ10255.1"/>
    </source>
</evidence>
<dbReference type="SUPFAM" id="SSF63829">
    <property type="entry name" value="Calcium-dependent phosphotriesterase"/>
    <property type="match status" value="4"/>
</dbReference>
<dbReference type="InterPro" id="IPR018060">
    <property type="entry name" value="HTH_AraC"/>
</dbReference>
<evidence type="ECO:0000256" key="11">
    <source>
        <dbReference type="PROSITE-ProRule" id="PRU00169"/>
    </source>
</evidence>
<dbReference type="Gene3D" id="3.30.565.10">
    <property type="entry name" value="Histidine kinase-like ATPase, C-terminal domain"/>
    <property type="match status" value="1"/>
</dbReference>
<dbReference type="InterPro" id="IPR004358">
    <property type="entry name" value="Sig_transdc_His_kin-like_C"/>
</dbReference>
<evidence type="ECO:0000256" key="8">
    <source>
        <dbReference type="ARBA" id="ARBA00023012"/>
    </source>
</evidence>
<keyword evidence="4" id="KW-0808">Transferase</keyword>
<evidence type="ECO:0000256" key="5">
    <source>
        <dbReference type="ARBA" id="ARBA00022741"/>
    </source>
</evidence>
<keyword evidence="12" id="KW-1133">Transmembrane helix</keyword>
<dbReference type="InterPro" id="IPR005467">
    <property type="entry name" value="His_kinase_dom"/>
</dbReference>
<dbReference type="EC" id="2.7.13.3" evidence="2"/>
<feature type="modified residue" description="4-aspartylphosphate" evidence="11">
    <location>
        <position position="1216"/>
    </location>
</feature>
<dbReference type="FunFam" id="3.30.565.10:FF:000037">
    <property type="entry name" value="Hybrid sensor histidine kinase/response regulator"/>
    <property type="match status" value="1"/>
</dbReference>
<dbReference type="CDD" id="cd00082">
    <property type="entry name" value="HisKA"/>
    <property type="match status" value="1"/>
</dbReference>
<dbReference type="InterPro" id="IPR036097">
    <property type="entry name" value="HisK_dim/P_sf"/>
</dbReference>
<name>A0A327R1W8_9FLAO</name>
<dbReference type="SUPFAM" id="SSF55874">
    <property type="entry name" value="ATPase domain of HSP90 chaperone/DNA topoisomerase II/histidine kinase"/>
    <property type="match status" value="1"/>
</dbReference>
<feature type="domain" description="Response regulatory" evidence="15">
    <location>
        <begin position="1168"/>
        <end position="1283"/>
    </location>
</feature>
<dbReference type="Pfam" id="PF07494">
    <property type="entry name" value="Reg_prop"/>
    <property type="match status" value="6"/>
</dbReference>
<keyword evidence="12" id="KW-0472">Membrane</keyword>
<dbReference type="FunFam" id="1.10.10.60:FF:000284">
    <property type="entry name" value="Two-component system sensor histidine kinase/response regulator"/>
    <property type="match status" value="1"/>
</dbReference>
<dbReference type="PROSITE" id="PS50110">
    <property type="entry name" value="RESPONSE_REGULATORY"/>
    <property type="match status" value="1"/>
</dbReference>
<dbReference type="InterPro" id="IPR009057">
    <property type="entry name" value="Homeodomain-like_sf"/>
</dbReference>
<keyword evidence="12" id="KW-0812">Transmembrane</keyword>
<dbReference type="InterPro" id="IPR011123">
    <property type="entry name" value="Y_Y_Y"/>
</dbReference>
<dbReference type="GO" id="GO:0003700">
    <property type="term" value="F:DNA-binding transcription factor activity"/>
    <property type="evidence" value="ECO:0007669"/>
    <property type="project" value="InterPro"/>
</dbReference>
<evidence type="ECO:0000256" key="6">
    <source>
        <dbReference type="ARBA" id="ARBA00022777"/>
    </source>
</evidence>
<dbReference type="InterPro" id="IPR011006">
    <property type="entry name" value="CheY-like_superfamily"/>
</dbReference>
<dbReference type="InterPro" id="IPR013783">
    <property type="entry name" value="Ig-like_fold"/>
</dbReference>
<accession>A0A327R1W8</accession>
<dbReference type="Gene3D" id="2.60.40.10">
    <property type="entry name" value="Immunoglobulins"/>
    <property type="match status" value="1"/>
</dbReference>
<dbReference type="FunFam" id="1.10.287.130:FF:000034">
    <property type="entry name" value="Two-component system sensor histidine kinase/response regulator"/>
    <property type="match status" value="1"/>
</dbReference>